<accession>A0A369VWT9</accession>
<dbReference type="RefSeq" id="WP_114687612.1">
    <property type="nucleotide sequence ID" value="NZ_QQNB01000002.1"/>
</dbReference>
<sequence>MATQLDDGSIDLREQLARIDKIHADIQKTLAENGKLLAETKVVPFAAIFQGLIAIAGLLGAGAAIGKLFFP</sequence>
<dbReference type="EMBL" id="QQNB01000002">
    <property type="protein sequence ID" value="RDE05542.1"/>
    <property type="molecule type" value="Genomic_DNA"/>
</dbReference>
<protein>
    <submittedName>
        <fullName evidence="2">Uncharacterized protein</fullName>
    </submittedName>
</protein>
<name>A0A369VWT9_9SPHN</name>
<keyword evidence="3" id="KW-1185">Reference proteome</keyword>
<evidence type="ECO:0000256" key="1">
    <source>
        <dbReference type="SAM" id="Phobius"/>
    </source>
</evidence>
<reference evidence="2 3" key="1">
    <citation type="submission" date="2018-07" db="EMBL/GenBank/DDBJ databases">
        <title>a novel species of Sphingomonas isolated from the rhizosphere soil of Araceae plant.</title>
        <authorList>
            <person name="Zhiyong W."/>
            <person name="Qinglan Z."/>
            <person name="Zhiwei F."/>
            <person name="Ding X."/>
            <person name="Gejiao W."/>
            <person name="Shixue Z."/>
        </authorList>
    </citation>
    <scope>NUCLEOTIDE SEQUENCE [LARGE SCALE GENOMIC DNA]</scope>
    <source>
        <strain evidence="2 3">WZY 27</strain>
    </source>
</reference>
<evidence type="ECO:0000313" key="2">
    <source>
        <dbReference type="EMBL" id="RDE05542.1"/>
    </source>
</evidence>
<dbReference type="AlphaFoldDB" id="A0A369VWT9"/>
<keyword evidence="1" id="KW-0472">Membrane</keyword>
<comment type="caution">
    <text evidence="2">The sequence shown here is derived from an EMBL/GenBank/DDBJ whole genome shotgun (WGS) entry which is preliminary data.</text>
</comment>
<feature type="transmembrane region" description="Helical" evidence="1">
    <location>
        <begin position="45"/>
        <end position="70"/>
    </location>
</feature>
<evidence type="ECO:0000313" key="3">
    <source>
        <dbReference type="Proteomes" id="UP000253918"/>
    </source>
</evidence>
<keyword evidence="1" id="KW-1133">Transmembrane helix</keyword>
<proteinExistence type="predicted"/>
<gene>
    <name evidence="2" type="ORF">DVW87_09900</name>
</gene>
<keyword evidence="1" id="KW-0812">Transmembrane</keyword>
<organism evidence="2 3">
    <name type="scientific">Sphingomonas aracearum</name>
    <dbReference type="NCBI Taxonomy" id="2283317"/>
    <lineage>
        <taxon>Bacteria</taxon>
        <taxon>Pseudomonadati</taxon>
        <taxon>Pseudomonadota</taxon>
        <taxon>Alphaproteobacteria</taxon>
        <taxon>Sphingomonadales</taxon>
        <taxon>Sphingomonadaceae</taxon>
        <taxon>Sphingomonas</taxon>
    </lineage>
</organism>
<dbReference type="Proteomes" id="UP000253918">
    <property type="component" value="Unassembled WGS sequence"/>
</dbReference>
<dbReference type="OrthoDB" id="9554531at2"/>